<feature type="transmembrane region" description="Helical" evidence="6">
    <location>
        <begin position="403"/>
        <end position="424"/>
    </location>
</feature>
<dbReference type="AlphaFoldDB" id="A0ABD1KPG8"/>
<feature type="transmembrane region" description="Helical" evidence="6">
    <location>
        <begin position="597"/>
        <end position="621"/>
    </location>
</feature>
<sequence length="653" mass="73608">MAPMVLLKFHPNITTKAVDWIIEKISAPESGGGANLLCRLVGTSKQGEPSLVVGASIERLLLEADEAILFHHKPYKSAIRLSEAMCSDAHGPSLGPETKAEGQMGEEDERKKSVAHGLYRMISSAEAVSLLMKILGQLEVGETEEVNVLPDISLHPRKPVISSMLRCGVLRTVYPVHEVPVLEVLERKWRATWFGFKPFCQREILEDVRDYYGKPVALYFGFMWTLAKALLQKSVFYLFLHLCLLQKDNAPLLSFTGVVWSRLFLHNWKVKSGALRTEWGSGEHMHRPRPGSPFFIPHNHLDNSAGSGWKRVCVSVFFLTLTVLTSFTAIATYLYIDKTLRNHLSEDQHKSAYSDLYLYIPDVLLSVTMMALDWLAVELSGVVSASPSSPNSLESQRYNQESVLPEVIVCCLFNHFAVCFYQALWLREFSALGHRISVQLATQCILNLLLSLLLPLAKKRRVRGANGTEAGVPAGLRQIHSQCDWPASNNSQTRCYIELLIIYCYAMLFSSISPQCLLWCWVTVFLKSWLDTWRLGWAVCRPLPCEAPVESIVIWEEVFLAVETLAVLGNTVLLQASTEAEKVLENLSTWEMMQVALVLQLLLLVLGGTAANVVLGFLQAVSWHAEQPEQRHHRHYRLQRQQQQHQLPPQAQE</sequence>
<keyword evidence="3 6" id="KW-0812">Transmembrane</keyword>
<accession>A0ABD1KPG8</accession>
<comment type="similarity">
    <text evidence="2 6">Belongs to the anoctamin family.</text>
</comment>
<dbReference type="Pfam" id="PF04547">
    <property type="entry name" value="Anoctamin"/>
    <property type="match status" value="1"/>
</dbReference>
<feature type="compositionally biased region" description="Low complexity" evidence="7">
    <location>
        <begin position="639"/>
        <end position="653"/>
    </location>
</feature>
<keyword evidence="5 6" id="KW-0472">Membrane</keyword>
<dbReference type="EMBL" id="JBHFQA010000003">
    <property type="protein sequence ID" value="KAL2101080.1"/>
    <property type="molecule type" value="Genomic_DNA"/>
</dbReference>
<evidence type="ECO:0000256" key="2">
    <source>
        <dbReference type="ARBA" id="ARBA00009671"/>
    </source>
</evidence>
<gene>
    <name evidence="9" type="ORF">ACEWY4_002841</name>
</gene>
<feature type="transmembrane region" description="Helical" evidence="6">
    <location>
        <begin position="436"/>
        <end position="457"/>
    </location>
</feature>
<comment type="caution">
    <text evidence="6">Lacks conserved residue(s) required for the propagation of feature annotation.</text>
</comment>
<dbReference type="Proteomes" id="UP001591681">
    <property type="component" value="Unassembled WGS sequence"/>
</dbReference>
<proteinExistence type="inferred from homology"/>
<dbReference type="InterPro" id="IPR049452">
    <property type="entry name" value="Anoctamin_TM"/>
</dbReference>
<feature type="transmembrane region" description="Helical" evidence="6">
    <location>
        <begin position="312"/>
        <end position="336"/>
    </location>
</feature>
<evidence type="ECO:0000256" key="7">
    <source>
        <dbReference type="SAM" id="MobiDB-lite"/>
    </source>
</evidence>
<evidence type="ECO:0000256" key="3">
    <source>
        <dbReference type="ARBA" id="ARBA00022692"/>
    </source>
</evidence>
<evidence type="ECO:0000313" key="9">
    <source>
        <dbReference type="EMBL" id="KAL2101080.1"/>
    </source>
</evidence>
<feature type="region of interest" description="Disordered" evidence="7">
    <location>
        <begin position="90"/>
        <end position="109"/>
    </location>
</feature>
<feature type="transmembrane region" description="Helical" evidence="6">
    <location>
        <begin position="500"/>
        <end position="526"/>
    </location>
</feature>
<name>A0ABD1KPG8_9TELE</name>
<reference evidence="9 10" key="1">
    <citation type="submission" date="2024-09" db="EMBL/GenBank/DDBJ databases">
        <title>A chromosome-level genome assembly of Gray's grenadier anchovy, Coilia grayii.</title>
        <authorList>
            <person name="Fu Z."/>
        </authorList>
    </citation>
    <scope>NUCLEOTIDE SEQUENCE [LARGE SCALE GENOMIC DNA]</scope>
    <source>
        <strain evidence="9">G4</strain>
        <tissue evidence="9">Muscle</tissue>
    </source>
</reference>
<evidence type="ECO:0000256" key="1">
    <source>
        <dbReference type="ARBA" id="ARBA00004141"/>
    </source>
</evidence>
<comment type="caution">
    <text evidence="9">The sequence shown here is derived from an EMBL/GenBank/DDBJ whole genome shotgun (WGS) entry which is preliminary data.</text>
</comment>
<dbReference type="PANTHER" id="PTHR12308:SF40">
    <property type="entry name" value="ANOCTAMIN-10"/>
    <property type="match status" value="1"/>
</dbReference>
<evidence type="ECO:0000256" key="4">
    <source>
        <dbReference type="ARBA" id="ARBA00022989"/>
    </source>
</evidence>
<comment type="subcellular location">
    <subcellularLocation>
        <location evidence="1 6">Membrane</location>
        <topology evidence="1 6">Multi-pass membrane protein</topology>
    </subcellularLocation>
</comment>
<evidence type="ECO:0000259" key="8">
    <source>
        <dbReference type="Pfam" id="PF04547"/>
    </source>
</evidence>
<evidence type="ECO:0000256" key="5">
    <source>
        <dbReference type="ARBA" id="ARBA00023136"/>
    </source>
</evidence>
<protein>
    <recommendedName>
        <fullName evidence="6">Anoctamin</fullName>
    </recommendedName>
</protein>
<feature type="region of interest" description="Disordered" evidence="7">
    <location>
        <begin position="634"/>
        <end position="653"/>
    </location>
</feature>
<evidence type="ECO:0000313" key="10">
    <source>
        <dbReference type="Proteomes" id="UP001591681"/>
    </source>
</evidence>
<dbReference type="InterPro" id="IPR007632">
    <property type="entry name" value="Anoctamin"/>
</dbReference>
<keyword evidence="4 6" id="KW-1133">Transmembrane helix</keyword>
<dbReference type="GO" id="GO:0016020">
    <property type="term" value="C:membrane"/>
    <property type="evidence" value="ECO:0007669"/>
    <property type="project" value="UniProtKB-SubCell"/>
</dbReference>
<dbReference type="PANTHER" id="PTHR12308">
    <property type="entry name" value="ANOCTAMIN"/>
    <property type="match status" value="1"/>
</dbReference>
<evidence type="ECO:0000256" key="6">
    <source>
        <dbReference type="RuleBase" id="RU280814"/>
    </source>
</evidence>
<keyword evidence="10" id="KW-1185">Reference proteome</keyword>
<feature type="domain" description="Anoctamin transmembrane" evidence="8">
    <location>
        <begin position="208"/>
        <end position="607"/>
    </location>
</feature>
<organism evidence="9 10">
    <name type="scientific">Coilia grayii</name>
    <name type="common">Gray's grenadier anchovy</name>
    <dbReference type="NCBI Taxonomy" id="363190"/>
    <lineage>
        <taxon>Eukaryota</taxon>
        <taxon>Metazoa</taxon>
        <taxon>Chordata</taxon>
        <taxon>Craniata</taxon>
        <taxon>Vertebrata</taxon>
        <taxon>Euteleostomi</taxon>
        <taxon>Actinopterygii</taxon>
        <taxon>Neopterygii</taxon>
        <taxon>Teleostei</taxon>
        <taxon>Clupei</taxon>
        <taxon>Clupeiformes</taxon>
        <taxon>Clupeoidei</taxon>
        <taxon>Engraulidae</taxon>
        <taxon>Coilinae</taxon>
        <taxon>Coilia</taxon>
    </lineage>
</organism>